<dbReference type="InterPro" id="IPR016215">
    <property type="entry name" value="NTA_MOA"/>
</dbReference>
<evidence type="ECO:0000259" key="7">
    <source>
        <dbReference type="Pfam" id="PF00296"/>
    </source>
</evidence>
<dbReference type="RefSeq" id="WP_167305732.1">
    <property type="nucleotide sequence ID" value="NZ_FNEW01000007.1"/>
</dbReference>
<dbReference type="Gene3D" id="3.20.20.30">
    <property type="entry name" value="Luciferase-like domain"/>
    <property type="match status" value="1"/>
</dbReference>
<dbReference type="Pfam" id="PF00296">
    <property type="entry name" value="Bac_luciferase"/>
    <property type="match status" value="1"/>
</dbReference>
<evidence type="ECO:0000256" key="1">
    <source>
        <dbReference type="ARBA" id="ARBA00022630"/>
    </source>
</evidence>
<accession>A0A7Z7BRR9</accession>
<evidence type="ECO:0000256" key="6">
    <source>
        <dbReference type="PIRSR" id="PIRSR000337-1"/>
    </source>
</evidence>
<keyword evidence="1 6" id="KW-0285">Flavoprotein</keyword>
<proteinExistence type="inferred from homology"/>
<dbReference type="GO" id="GO:0004497">
    <property type="term" value="F:monooxygenase activity"/>
    <property type="evidence" value="ECO:0007669"/>
    <property type="project" value="UniProtKB-KW"/>
</dbReference>
<dbReference type="CDD" id="cd01095">
    <property type="entry name" value="Nitrilotriacetate_monoxgenase"/>
    <property type="match status" value="1"/>
</dbReference>
<dbReference type="EMBL" id="FNEW01000007">
    <property type="protein sequence ID" value="SDK32865.1"/>
    <property type="molecule type" value="Genomic_DNA"/>
</dbReference>
<evidence type="ECO:0000256" key="3">
    <source>
        <dbReference type="ARBA" id="ARBA00023002"/>
    </source>
</evidence>
<dbReference type="NCBIfam" id="TIGR03860">
    <property type="entry name" value="FMN_nitrolo"/>
    <property type="match status" value="1"/>
</dbReference>
<feature type="binding site" evidence="6">
    <location>
        <position position="153"/>
    </location>
    <ligand>
        <name>FMN</name>
        <dbReference type="ChEBI" id="CHEBI:58210"/>
    </ligand>
</feature>
<comment type="caution">
    <text evidence="8">The sequence shown here is derived from an EMBL/GenBank/DDBJ whole genome shotgun (WGS) entry which is preliminary data.</text>
</comment>
<name>A0A7Z7BRR9_9HYPH</name>
<feature type="binding site" evidence="6">
    <location>
        <position position="55"/>
    </location>
    <ligand>
        <name>FMN</name>
        <dbReference type="ChEBI" id="CHEBI:58210"/>
    </ligand>
</feature>
<feature type="binding site" evidence="6">
    <location>
        <position position="99"/>
    </location>
    <ligand>
        <name>FMN</name>
        <dbReference type="ChEBI" id="CHEBI:58210"/>
    </ligand>
</feature>
<dbReference type="PIRSF" id="PIRSF000337">
    <property type="entry name" value="NTA_MOA"/>
    <property type="match status" value="1"/>
</dbReference>
<evidence type="ECO:0000256" key="5">
    <source>
        <dbReference type="ARBA" id="ARBA00033748"/>
    </source>
</evidence>
<feature type="domain" description="Luciferase-like" evidence="7">
    <location>
        <begin position="7"/>
        <end position="386"/>
    </location>
</feature>
<dbReference type="Proteomes" id="UP000198917">
    <property type="component" value="Unassembled WGS sequence"/>
</dbReference>
<keyword evidence="4 8" id="KW-0503">Monooxygenase</keyword>
<dbReference type="GO" id="GO:0016705">
    <property type="term" value="F:oxidoreductase activity, acting on paired donors, with incorporation or reduction of molecular oxygen"/>
    <property type="evidence" value="ECO:0007669"/>
    <property type="project" value="InterPro"/>
</dbReference>
<dbReference type="InterPro" id="IPR011251">
    <property type="entry name" value="Luciferase-like_dom"/>
</dbReference>
<keyword evidence="3" id="KW-0560">Oxidoreductase</keyword>
<dbReference type="PANTHER" id="PTHR30011">
    <property type="entry name" value="ALKANESULFONATE MONOOXYGENASE-RELATED"/>
    <property type="match status" value="1"/>
</dbReference>
<evidence type="ECO:0000256" key="4">
    <source>
        <dbReference type="ARBA" id="ARBA00023033"/>
    </source>
</evidence>
<organism evidence="8 9">
    <name type="scientific">Agrobacterium fabrum</name>
    <dbReference type="NCBI Taxonomy" id="1176649"/>
    <lineage>
        <taxon>Bacteria</taxon>
        <taxon>Pseudomonadati</taxon>
        <taxon>Pseudomonadota</taxon>
        <taxon>Alphaproteobacteria</taxon>
        <taxon>Hyphomicrobiales</taxon>
        <taxon>Rhizobiaceae</taxon>
        <taxon>Rhizobium/Agrobacterium group</taxon>
        <taxon>Agrobacterium</taxon>
        <taxon>Agrobacterium tumefaciens complex</taxon>
    </lineage>
</organism>
<reference evidence="8 9" key="1">
    <citation type="submission" date="2016-10" db="EMBL/GenBank/DDBJ databases">
        <authorList>
            <person name="Varghese N."/>
            <person name="Submissions S."/>
        </authorList>
    </citation>
    <scope>NUCLEOTIDE SEQUENCE [LARGE SCALE GENOMIC DNA]</scope>
    <source>
        <strain evidence="8 9">PDC82</strain>
    </source>
</reference>
<dbReference type="SUPFAM" id="SSF51679">
    <property type="entry name" value="Bacterial luciferase-like"/>
    <property type="match status" value="1"/>
</dbReference>
<evidence type="ECO:0000256" key="2">
    <source>
        <dbReference type="ARBA" id="ARBA00022643"/>
    </source>
</evidence>
<evidence type="ECO:0000313" key="9">
    <source>
        <dbReference type="Proteomes" id="UP000198917"/>
    </source>
</evidence>
<feature type="binding site" evidence="6">
    <location>
        <position position="224"/>
    </location>
    <ligand>
        <name>FMN</name>
        <dbReference type="ChEBI" id="CHEBI:58210"/>
    </ligand>
</feature>
<dbReference type="AlphaFoldDB" id="A0A7Z7BRR9"/>
<dbReference type="InterPro" id="IPR051260">
    <property type="entry name" value="Diverse_substr_monoxygenases"/>
</dbReference>
<comment type="similarity">
    <text evidence="5">Belongs to the NtaA/SnaA/DszA monooxygenase family.</text>
</comment>
<sequence length="434" mass="47930">MTKPLPMKIAVLCNTGPHGWLKAGAGSEGDLNFELYKHIAKTAEQGVLDILFFADGVGIKTLGLSDRDQEMVGNSVHFEPTTLLGALSQVTENVGLVATISTTYAHPYHIARQIGSLDFLSKGRAGWNVVTSGSLEEALNFGYVQELDAAVRYRRANEAVDAVFSLWESFEADAFPRNKESRQYFLRNRMKATDHAGEFFKINGPLNMPRPPQGRPIISQAGTSSDGHLMAARTADVMYAKYSTLEGGRTFRNRMNGRLAQFGRAPSELAVLPGFFPIIGSTEAEAKRKYMEIGQFLDDQAGLALIKGFWNIDLSGYDLDAELPEIPALGSFAHGENVDLYRNGRRISIREAFHWLASAYGHLSVVGTPEMVADEMEKWYLEGGADGFNLFLHSLPESLDDFVNEVVPILQKRGLMRTEYGVGTLRERLGAERV</sequence>
<dbReference type="InterPro" id="IPR036661">
    <property type="entry name" value="Luciferase-like_sf"/>
</dbReference>
<protein>
    <submittedName>
        <fullName evidence="8">Alkanesulfonate monooxygenase</fullName>
    </submittedName>
</protein>
<keyword evidence="2 6" id="KW-0288">FMN</keyword>
<gene>
    <name evidence="8" type="ORF">SAMN05428983_4592</name>
</gene>
<dbReference type="PANTHER" id="PTHR30011:SF16">
    <property type="entry name" value="C2H2 FINGER DOMAIN TRANSCRIPTION FACTOR (EUROFUNG)-RELATED"/>
    <property type="match status" value="1"/>
</dbReference>
<evidence type="ECO:0000313" key="8">
    <source>
        <dbReference type="EMBL" id="SDK32865.1"/>
    </source>
</evidence>